<sequence>MYAPSLFTTITTSSPTAWVRQAPQRRPLTSQPSTPSPQHPVLRPWSRQAARKLGERAVAATASSMATPQSEFANARYAFHATKSEDVEIHGQHSCWVGRGWAGSACDAAITTSASSPSLPLVLGGREEERSEKADKRRGK</sequence>
<evidence type="ECO:0000256" key="1">
    <source>
        <dbReference type="SAM" id="MobiDB-lite"/>
    </source>
</evidence>
<name>A0A409WCS1_9AGAR</name>
<evidence type="ECO:0000313" key="2">
    <source>
        <dbReference type="EMBL" id="PPQ76314.1"/>
    </source>
</evidence>
<gene>
    <name evidence="2" type="ORF">CVT26_009038</name>
</gene>
<protein>
    <submittedName>
        <fullName evidence="2">Uncharacterized protein</fullName>
    </submittedName>
</protein>
<reference evidence="2 3" key="1">
    <citation type="journal article" date="2018" name="Evol. Lett.">
        <title>Horizontal gene cluster transfer increased hallucinogenic mushroom diversity.</title>
        <authorList>
            <person name="Reynolds H.T."/>
            <person name="Vijayakumar V."/>
            <person name="Gluck-Thaler E."/>
            <person name="Korotkin H.B."/>
            <person name="Matheny P.B."/>
            <person name="Slot J.C."/>
        </authorList>
    </citation>
    <scope>NUCLEOTIDE SEQUENCE [LARGE SCALE GENOMIC DNA]</scope>
    <source>
        <strain evidence="2 3">SRW20</strain>
    </source>
</reference>
<feature type="compositionally biased region" description="Basic and acidic residues" evidence="1">
    <location>
        <begin position="125"/>
        <end position="140"/>
    </location>
</feature>
<dbReference type="EMBL" id="NHYE01005174">
    <property type="protein sequence ID" value="PPQ76314.1"/>
    <property type="molecule type" value="Genomic_DNA"/>
</dbReference>
<dbReference type="InParanoid" id="A0A409WCS1"/>
<proteinExistence type="predicted"/>
<dbReference type="Proteomes" id="UP000284706">
    <property type="component" value="Unassembled WGS sequence"/>
</dbReference>
<accession>A0A409WCS1</accession>
<feature type="region of interest" description="Disordered" evidence="1">
    <location>
        <begin position="13"/>
        <end position="45"/>
    </location>
</feature>
<dbReference type="AlphaFoldDB" id="A0A409WCS1"/>
<evidence type="ECO:0000313" key="3">
    <source>
        <dbReference type="Proteomes" id="UP000284706"/>
    </source>
</evidence>
<keyword evidence="3" id="KW-1185">Reference proteome</keyword>
<organism evidence="2 3">
    <name type="scientific">Gymnopilus dilepis</name>
    <dbReference type="NCBI Taxonomy" id="231916"/>
    <lineage>
        <taxon>Eukaryota</taxon>
        <taxon>Fungi</taxon>
        <taxon>Dikarya</taxon>
        <taxon>Basidiomycota</taxon>
        <taxon>Agaricomycotina</taxon>
        <taxon>Agaricomycetes</taxon>
        <taxon>Agaricomycetidae</taxon>
        <taxon>Agaricales</taxon>
        <taxon>Agaricineae</taxon>
        <taxon>Hymenogastraceae</taxon>
        <taxon>Gymnopilus</taxon>
    </lineage>
</organism>
<comment type="caution">
    <text evidence="2">The sequence shown here is derived from an EMBL/GenBank/DDBJ whole genome shotgun (WGS) entry which is preliminary data.</text>
</comment>
<feature type="region of interest" description="Disordered" evidence="1">
    <location>
        <begin position="115"/>
        <end position="140"/>
    </location>
</feature>